<evidence type="ECO:0000256" key="5">
    <source>
        <dbReference type="RuleBase" id="RU003796"/>
    </source>
</evidence>
<evidence type="ECO:0000256" key="1">
    <source>
        <dbReference type="ARBA" id="ARBA00010940"/>
    </source>
</evidence>
<feature type="compositionally biased region" description="Low complexity" evidence="6">
    <location>
        <begin position="297"/>
        <end position="312"/>
    </location>
</feature>
<dbReference type="GO" id="GO:0046983">
    <property type="term" value="F:protein dimerization activity"/>
    <property type="evidence" value="ECO:0007669"/>
    <property type="project" value="InterPro"/>
</dbReference>
<protein>
    <submittedName>
        <fullName evidence="8">(raccoon dog) hypothetical protein</fullName>
    </submittedName>
</protein>
<dbReference type="SUPFAM" id="SSF144074">
    <property type="entry name" value="E2F-DP heterodimerization region"/>
    <property type="match status" value="1"/>
</dbReference>
<dbReference type="InterPro" id="IPR003316">
    <property type="entry name" value="E2F_WHTH_DNA-bd_dom"/>
</dbReference>
<dbReference type="GO" id="GO:0000981">
    <property type="term" value="F:DNA-binding transcription factor activity, RNA polymerase II-specific"/>
    <property type="evidence" value="ECO:0007669"/>
    <property type="project" value="TreeGrafter"/>
</dbReference>
<keyword evidence="9" id="KW-1185">Reference proteome</keyword>
<evidence type="ECO:0000256" key="2">
    <source>
        <dbReference type="ARBA" id="ARBA00023015"/>
    </source>
</evidence>
<dbReference type="InterPro" id="IPR032198">
    <property type="entry name" value="E2F_CC-MB"/>
</dbReference>
<dbReference type="InterPro" id="IPR036390">
    <property type="entry name" value="WH_DNA-bd_sf"/>
</dbReference>
<sequence>MFGWRVAPAWAGLAEWRWQAGGMAEARPQAPPPPGTPSPLEKSLGLLTTKFVSLLQEAKDGVLDLKLQRIYGITEVLEGIRLIQKKSKNSIQWKGELQQREQELDKHKVWVQQSIRNVTEDVQNSCLTYVTHEDICRCFAGDALLAIWAPLATSLEVPIPEGLNGQKKYQIHLKSVSGPIEVLLVNKEAWSSPPVAVPVPPPGDLLQSPPAVSTPPPLPKPTLAQPHDTSRPSSPQLTAPTPVAGITEAQGVPSPAAEISVSGGPGTDSKDSGELGSLPPGLAALDTWMLQSSALLDSSSSSSSSGPNLSTSFEPIKADPTGLRAAGGADVLRSVCPPPPDHDYIYTLDESEGVCDLFHVPVLNL</sequence>
<evidence type="ECO:0000256" key="3">
    <source>
        <dbReference type="ARBA" id="ARBA00023125"/>
    </source>
</evidence>
<dbReference type="Pfam" id="PF16421">
    <property type="entry name" value="E2F_CC-MB"/>
    <property type="match status" value="1"/>
</dbReference>
<dbReference type="SUPFAM" id="SSF46785">
    <property type="entry name" value="Winged helix' DNA-binding domain"/>
    <property type="match status" value="1"/>
</dbReference>
<evidence type="ECO:0000259" key="7">
    <source>
        <dbReference type="SMART" id="SM01372"/>
    </source>
</evidence>
<dbReference type="SMART" id="SM01372">
    <property type="entry name" value="E2F_TDP"/>
    <property type="match status" value="1"/>
</dbReference>
<gene>
    <name evidence="8" type="ORF">NYPRO_LOCUS1881</name>
</gene>
<reference evidence="8" key="1">
    <citation type="submission" date="2020-12" db="EMBL/GenBank/DDBJ databases">
        <authorList>
            <consortium name="Molecular Ecology Group"/>
        </authorList>
    </citation>
    <scope>NUCLEOTIDE SEQUENCE</scope>
    <source>
        <strain evidence="8">TBG_1078</strain>
    </source>
</reference>
<comment type="similarity">
    <text evidence="1 5">Belongs to the E2F/DP family.</text>
</comment>
<dbReference type="GO" id="GO:0090575">
    <property type="term" value="C:RNA polymerase II transcription regulator complex"/>
    <property type="evidence" value="ECO:0007669"/>
    <property type="project" value="TreeGrafter"/>
</dbReference>
<keyword evidence="4 5" id="KW-0804">Transcription</keyword>
<dbReference type="Pfam" id="PF02319">
    <property type="entry name" value="WHD_E2F_TDP"/>
    <property type="match status" value="1"/>
</dbReference>
<evidence type="ECO:0000313" key="9">
    <source>
        <dbReference type="Proteomes" id="UP000645828"/>
    </source>
</evidence>
<accession>A0A811XX44</accession>
<dbReference type="CDD" id="cd14660">
    <property type="entry name" value="E2F_DD"/>
    <property type="match status" value="1"/>
</dbReference>
<keyword evidence="3 5" id="KW-0238">DNA-binding</keyword>
<organism evidence="8 9">
    <name type="scientific">Nyctereutes procyonoides</name>
    <name type="common">Raccoon dog</name>
    <name type="synonym">Canis procyonoides</name>
    <dbReference type="NCBI Taxonomy" id="34880"/>
    <lineage>
        <taxon>Eukaryota</taxon>
        <taxon>Metazoa</taxon>
        <taxon>Chordata</taxon>
        <taxon>Craniata</taxon>
        <taxon>Vertebrata</taxon>
        <taxon>Euteleostomi</taxon>
        <taxon>Mammalia</taxon>
        <taxon>Eutheria</taxon>
        <taxon>Laurasiatheria</taxon>
        <taxon>Carnivora</taxon>
        <taxon>Caniformia</taxon>
        <taxon>Canidae</taxon>
        <taxon>Nyctereutes</taxon>
    </lineage>
</organism>
<feature type="region of interest" description="Disordered" evidence="6">
    <location>
        <begin position="200"/>
        <end position="279"/>
    </location>
</feature>
<evidence type="ECO:0000256" key="4">
    <source>
        <dbReference type="ARBA" id="ARBA00023163"/>
    </source>
</evidence>
<name>A0A811XX44_NYCPR</name>
<keyword evidence="5" id="KW-0539">Nucleus</keyword>
<dbReference type="AlphaFoldDB" id="A0A811XX44"/>
<dbReference type="GO" id="GO:0000978">
    <property type="term" value="F:RNA polymerase II cis-regulatory region sequence-specific DNA binding"/>
    <property type="evidence" value="ECO:0007669"/>
    <property type="project" value="InterPro"/>
</dbReference>
<dbReference type="PANTHER" id="PTHR12081">
    <property type="entry name" value="TRANSCRIPTION FACTOR E2F"/>
    <property type="match status" value="1"/>
</dbReference>
<feature type="region of interest" description="Disordered" evidence="6">
    <location>
        <begin position="297"/>
        <end position="317"/>
    </location>
</feature>
<comment type="subcellular location">
    <subcellularLocation>
        <location evidence="5">Nucleus</location>
    </subcellularLocation>
</comment>
<dbReference type="Proteomes" id="UP000645828">
    <property type="component" value="Unassembled WGS sequence"/>
</dbReference>
<dbReference type="PANTHER" id="PTHR12081:SF42">
    <property type="entry name" value="TRANSCRIPTION FACTOR E2F4"/>
    <property type="match status" value="1"/>
</dbReference>
<dbReference type="InterPro" id="IPR037241">
    <property type="entry name" value="E2F-DP_heterodim"/>
</dbReference>
<dbReference type="Gene3D" id="6.10.250.540">
    <property type="match status" value="1"/>
</dbReference>
<comment type="caution">
    <text evidence="8">The sequence shown here is derived from an EMBL/GenBank/DDBJ whole genome shotgun (WGS) entry which is preliminary data.</text>
</comment>
<keyword evidence="2 5" id="KW-0805">Transcription regulation</keyword>
<dbReference type="InterPro" id="IPR015633">
    <property type="entry name" value="E2F"/>
</dbReference>
<dbReference type="EMBL" id="CAJHUB010000652">
    <property type="protein sequence ID" value="CAD7669087.1"/>
    <property type="molecule type" value="Genomic_DNA"/>
</dbReference>
<evidence type="ECO:0000256" key="6">
    <source>
        <dbReference type="SAM" id="MobiDB-lite"/>
    </source>
</evidence>
<proteinExistence type="inferred from homology"/>
<evidence type="ECO:0000313" key="8">
    <source>
        <dbReference type="EMBL" id="CAD7669087.1"/>
    </source>
</evidence>
<feature type="region of interest" description="Disordered" evidence="6">
    <location>
        <begin position="22"/>
        <end position="41"/>
    </location>
</feature>
<feature type="domain" description="E2F/DP family winged-helix DNA-binding" evidence="7">
    <location>
        <begin position="39"/>
        <end position="95"/>
    </location>
</feature>